<organism evidence="1 2">
    <name type="scientific">Littorina saxatilis</name>
    <dbReference type="NCBI Taxonomy" id="31220"/>
    <lineage>
        <taxon>Eukaryota</taxon>
        <taxon>Metazoa</taxon>
        <taxon>Spiralia</taxon>
        <taxon>Lophotrochozoa</taxon>
        <taxon>Mollusca</taxon>
        <taxon>Gastropoda</taxon>
        <taxon>Caenogastropoda</taxon>
        <taxon>Littorinimorpha</taxon>
        <taxon>Littorinoidea</taxon>
        <taxon>Littorinidae</taxon>
        <taxon>Littorina</taxon>
    </lineage>
</organism>
<reference evidence="1 2" key="1">
    <citation type="submission" date="2024-02" db="EMBL/GenBank/DDBJ databases">
        <title>Chromosome-scale genome assembly of the rough periwinkle Littorina saxatilis.</title>
        <authorList>
            <person name="De Jode A."/>
            <person name="Faria R."/>
            <person name="Formenti G."/>
            <person name="Sims Y."/>
            <person name="Smith T.P."/>
            <person name="Tracey A."/>
            <person name="Wood J.M.D."/>
            <person name="Zagrodzka Z.B."/>
            <person name="Johannesson K."/>
            <person name="Butlin R.K."/>
            <person name="Leder E.H."/>
        </authorList>
    </citation>
    <scope>NUCLEOTIDE SEQUENCE [LARGE SCALE GENOMIC DNA]</scope>
    <source>
        <strain evidence="1">Snail1</strain>
        <tissue evidence="1">Muscle</tissue>
    </source>
</reference>
<dbReference type="EMBL" id="JBAMIC010004070">
    <property type="protein sequence ID" value="KAK7087552.1"/>
    <property type="molecule type" value="Genomic_DNA"/>
</dbReference>
<name>A0AAN9AIN0_9CAEN</name>
<comment type="caution">
    <text evidence="1">The sequence shown here is derived from an EMBL/GenBank/DDBJ whole genome shotgun (WGS) entry which is preliminary data.</text>
</comment>
<keyword evidence="2" id="KW-1185">Reference proteome</keyword>
<proteinExistence type="predicted"/>
<gene>
    <name evidence="1" type="ORF">V1264_021587</name>
</gene>
<dbReference type="Proteomes" id="UP001374579">
    <property type="component" value="Unassembled WGS sequence"/>
</dbReference>
<accession>A0AAN9AIN0</accession>
<sequence>MSPKPRHKKQNLSSMLLSKLATIDSKDIHQHIDVQHHNEEIYGDVHLIHADGTKAAAGNTSNFDSVHENVELMLKQGKAFVVIKVIAERIVPIDYEFNVWRKSQAIVTRNIEIDLKATEQRRRLYEHVMETGGRMPCTVEGSGGYDDDYGAATYRSAGPSGQGEQERQLTSRETLRLFSTILDVSEGKGDVEDREMRTRQEMGRLGGSREASAMDLLY</sequence>
<evidence type="ECO:0000313" key="1">
    <source>
        <dbReference type="EMBL" id="KAK7087552.1"/>
    </source>
</evidence>
<protein>
    <submittedName>
        <fullName evidence="1">Uncharacterized protein</fullName>
    </submittedName>
</protein>
<evidence type="ECO:0000313" key="2">
    <source>
        <dbReference type="Proteomes" id="UP001374579"/>
    </source>
</evidence>
<dbReference type="AlphaFoldDB" id="A0AAN9AIN0"/>